<feature type="chain" id="PRO_5046592620" evidence="1">
    <location>
        <begin position="22"/>
        <end position="112"/>
    </location>
</feature>
<feature type="signal peptide" evidence="1">
    <location>
        <begin position="1"/>
        <end position="21"/>
    </location>
</feature>
<keyword evidence="1" id="KW-0732">Signal</keyword>
<protein>
    <submittedName>
        <fullName evidence="2">Uncharacterized protein</fullName>
    </submittedName>
</protein>
<proteinExistence type="predicted"/>
<gene>
    <name evidence="2" type="ORF">XENORESO_017454</name>
</gene>
<evidence type="ECO:0000313" key="2">
    <source>
        <dbReference type="EMBL" id="MEQ2264013.1"/>
    </source>
</evidence>
<evidence type="ECO:0000256" key="1">
    <source>
        <dbReference type="SAM" id="SignalP"/>
    </source>
</evidence>
<keyword evidence="3" id="KW-1185">Reference proteome</keyword>
<reference evidence="2 3" key="1">
    <citation type="submission" date="2021-06" db="EMBL/GenBank/DDBJ databases">
        <authorList>
            <person name="Palmer J.M."/>
        </authorList>
    </citation>
    <scope>NUCLEOTIDE SEQUENCE [LARGE SCALE GENOMIC DNA]</scope>
    <source>
        <strain evidence="2 3">XR_2019</strain>
        <tissue evidence="2">Muscle</tissue>
    </source>
</reference>
<evidence type="ECO:0000313" key="3">
    <source>
        <dbReference type="Proteomes" id="UP001444071"/>
    </source>
</evidence>
<dbReference type="Proteomes" id="UP001444071">
    <property type="component" value="Unassembled WGS sequence"/>
</dbReference>
<name>A0ABV0W5P5_9TELE</name>
<sequence length="112" mass="12538">MDNVKLLLYVHVSFELLVCEGSPHCSPVVSVGSYLHFVFNNFAGNKLNVAEVTRKGNLCKLPSKNSQCWILFSAAGPFTRGSRYCGLSSLDEFQNKDEINDPRHIALTLQQY</sequence>
<organism evidence="2 3">
    <name type="scientific">Xenotaenia resolanae</name>
    <dbReference type="NCBI Taxonomy" id="208358"/>
    <lineage>
        <taxon>Eukaryota</taxon>
        <taxon>Metazoa</taxon>
        <taxon>Chordata</taxon>
        <taxon>Craniata</taxon>
        <taxon>Vertebrata</taxon>
        <taxon>Euteleostomi</taxon>
        <taxon>Actinopterygii</taxon>
        <taxon>Neopterygii</taxon>
        <taxon>Teleostei</taxon>
        <taxon>Neoteleostei</taxon>
        <taxon>Acanthomorphata</taxon>
        <taxon>Ovalentaria</taxon>
        <taxon>Atherinomorphae</taxon>
        <taxon>Cyprinodontiformes</taxon>
        <taxon>Goodeidae</taxon>
        <taxon>Xenotaenia</taxon>
    </lineage>
</organism>
<comment type="caution">
    <text evidence="2">The sequence shown here is derived from an EMBL/GenBank/DDBJ whole genome shotgun (WGS) entry which is preliminary data.</text>
</comment>
<dbReference type="EMBL" id="JAHRIM010025985">
    <property type="protein sequence ID" value="MEQ2264013.1"/>
    <property type="molecule type" value="Genomic_DNA"/>
</dbReference>
<accession>A0ABV0W5P5</accession>